<organism evidence="1 2">
    <name type="scientific">Avena sativa</name>
    <name type="common">Oat</name>
    <dbReference type="NCBI Taxonomy" id="4498"/>
    <lineage>
        <taxon>Eukaryota</taxon>
        <taxon>Viridiplantae</taxon>
        <taxon>Streptophyta</taxon>
        <taxon>Embryophyta</taxon>
        <taxon>Tracheophyta</taxon>
        <taxon>Spermatophyta</taxon>
        <taxon>Magnoliopsida</taxon>
        <taxon>Liliopsida</taxon>
        <taxon>Poales</taxon>
        <taxon>Poaceae</taxon>
        <taxon>BOP clade</taxon>
        <taxon>Pooideae</taxon>
        <taxon>Poodae</taxon>
        <taxon>Poeae</taxon>
        <taxon>Poeae Chloroplast Group 1 (Aveneae type)</taxon>
        <taxon>Aveninae</taxon>
        <taxon>Avena</taxon>
    </lineage>
</organism>
<protein>
    <submittedName>
        <fullName evidence="1">Uncharacterized protein</fullName>
    </submittedName>
</protein>
<reference evidence="1" key="1">
    <citation type="submission" date="2021-05" db="EMBL/GenBank/DDBJ databases">
        <authorList>
            <person name="Scholz U."/>
            <person name="Mascher M."/>
            <person name="Fiebig A."/>
        </authorList>
    </citation>
    <scope>NUCLEOTIDE SEQUENCE [LARGE SCALE GENOMIC DNA]</scope>
</reference>
<reference evidence="1" key="2">
    <citation type="submission" date="2025-09" db="UniProtKB">
        <authorList>
            <consortium name="EnsemblPlants"/>
        </authorList>
    </citation>
    <scope>IDENTIFICATION</scope>
</reference>
<evidence type="ECO:0000313" key="2">
    <source>
        <dbReference type="Proteomes" id="UP001732700"/>
    </source>
</evidence>
<evidence type="ECO:0000313" key="1">
    <source>
        <dbReference type="EnsemblPlants" id="AVESA.00010b.r2.5CG0882530.1.CDS"/>
    </source>
</evidence>
<dbReference type="EnsemblPlants" id="AVESA.00010b.r2.5CG0882530.1">
    <property type="protein sequence ID" value="AVESA.00010b.r2.5CG0882530.1.CDS"/>
    <property type="gene ID" value="AVESA.00010b.r2.5CG0882530"/>
</dbReference>
<accession>A0ACD5Y3S9</accession>
<name>A0ACD5Y3S9_AVESA</name>
<dbReference type="Proteomes" id="UP001732700">
    <property type="component" value="Chromosome 5C"/>
</dbReference>
<keyword evidence="2" id="KW-1185">Reference proteome</keyword>
<sequence>MTAEGTALNGAGEAPKAELAAAKVAAPAEERPAEEREGVGGPFVIVNGDSDGGLSDRGSDKADSRSDEEDLPPTNAGPDADSDHGTAGGESAASDATVGLPSSNGHGGRPAVESEDGVGEGKSEGSDNSEDGPGEQGADHAGGELGGEDAPVEVGIDHADAGADSATPGVDSIVDGKESEKEISAAADHAGGELSREDAPEEVGIDHADAGADSAAPAVDSIVNGKEIEKETSAAADHDGAELSGEEVGIDHADDGADSATPAVDSVVNGKELEKETSVAAPEEQQGGVSAAVESSSPDDTPTQAESGPIVLESQGSGEQSKGEEIAAEIMEELSTDGSGVSEVNGQHDADMSVDSCVAATEPVIQVDEGKQQQSTITEVVEQDGSNGHAHVELIADSSTSAPEFDTDGGEGQQTEAPKTEPELSDGSDCGPCNKGPIEEEAAANGLGCAEDTADTSAELEPVVNEGEGEVTCGVVETEQVIGDDGEGDLHDDHADVAVSSEEKSKPTVEEGTDESIPPEAGVCVITENLSEQIVQDDVLVKNDVSFGILQSEQSEPDQVVEPKADQEVHVEVTAGDGDMPVSDVKAEMNKADCAQTQDPGSELEDRSIPLHENSSGEVEEEVNEQACPEDAHLSLNDHSSIQTGKHEHEQLELPGAGVADKSDNVVVEAEPRKEVEMEVVDVVPLHVPAPSTDHNEPRSVDFINNDRINHLNPNTELESSDDVQARECSSQEISSTTVDQVISGVSGEHGTAVTDDAELRSKAGDASLEISSEGAAVDQGEPVALGENKAVVVDEVKPSSATGSESDVVREASDICQTGESRDFTADYQSNNDQAEIFDTSTTCEELVSPVEGLHLSDVTLEPGVKAPCTAQEMGMSDETCKDVGMSDETCKDVENINACNISSQDVETKCLEVLEPSSVDGVVPVEHRNDEKNAQRGKENIAENSSESPMDLDKSPKGDITFTGKSNLSFIVKVPRLAGDDVWERVQEAQAHLDRLTQERDALNVRKRKQKAVFDEYREKLEAARQEESQARAAFVDKRNGLDSARSVIGKLNQANSVDEIDELIARKEKTMEHETISLKQEKLFIKEINELKARRKQVCSNLGSEAEITEAFHQKDHIHEQHKTLKKEADLLSKNLKSLEENRKKIQTSFEDERAILRKLNDELHAANVIRQQAYENWIVLRAEPNKKNKYFRMYMKDRNAASKYQTSRDMDGLKIYCNNQVENFMEMWNKDDDFRMQYIEANKISTLRRFGTPDGRSLGPEEDPPVIPRNNFNRRPNNPSQLTASSPNVPITISEAAPEKSAAVVVPVEEDSFPVLPPTQIHKQAKPKTAGGSSQKEITTAPASEVEDVKENEKEKARRMAEELELARKAEELARKEEELRQQRAAAEKERLVLEQKAKAKEAEERKKRQAQKAQERAEIRAQKEAEIKEKKRRQRLDKKELVNGSGDGNSAVIATADTASNTSENGKDPEVPQHVVPRRIISRPAAAVRQLNKMDPKPEPLRHKSKKKTRQYFFIGVAVAIALILACISLDLPGSSFFRF</sequence>
<proteinExistence type="predicted"/>